<dbReference type="EMBL" id="FOSQ01000001">
    <property type="protein sequence ID" value="SFK28124.1"/>
    <property type="molecule type" value="Genomic_DNA"/>
</dbReference>
<proteinExistence type="predicted"/>
<dbReference type="InterPro" id="IPR036291">
    <property type="entry name" value="NAD(P)-bd_dom_sf"/>
</dbReference>
<organism evidence="1 2">
    <name type="scientific">Falsiroseomonas stagni DSM 19981</name>
    <dbReference type="NCBI Taxonomy" id="1123062"/>
    <lineage>
        <taxon>Bacteria</taxon>
        <taxon>Pseudomonadati</taxon>
        <taxon>Pseudomonadota</taxon>
        <taxon>Alphaproteobacteria</taxon>
        <taxon>Acetobacterales</taxon>
        <taxon>Roseomonadaceae</taxon>
        <taxon>Falsiroseomonas</taxon>
    </lineage>
</organism>
<dbReference type="STRING" id="1123062.SAMN02745775_1011064"/>
<reference evidence="1 2" key="1">
    <citation type="submission" date="2016-10" db="EMBL/GenBank/DDBJ databases">
        <authorList>
            <person name="de Groot N.N."/>
        </authorList>
    </citation>
    <scope>NUCLEOTIDE SEQUENCE [LARGE SCALE GENOMIC DNA]</scope>
    <source>
        <strain evidence="1 2">DSM 19981</strain>
    </source>
</reference>
<dbReference type="InterPro" id="IPR023401">
    <property type="entry name" value="ODC_N"/>
</dbReference>
<sequence length="344" mass="36137">MDNDEFLILRSGEANGLVTPQEALDAIEDAWRDYGAHRQVLSNPPALGMKGPGATFKVKGAVLPGAKLAGFRLIADARDAARDWAWLADGTTGRPLAMMDEYWLHCLRTAATGALAAKLLARPGATRAALIGAGRIAAHLPACLAAALPGITDLHVAARRAEAVAEFVAKAPTELTLKLHAAPSIAEAVRDADIVITITAATETFLDASMVKPGATVIGLGDVELHADLLGWANRFVVDDLVFALTIGNVGAWIDSGAWTAEAITARLAADVGEIVGGTKPGRVDDSDNIVAIIQGMAIGDLALAALAWRKARLRRLGIRVNLGEPANPHLRGPTPRRNRAILR</sequence>
<dbReference type="AlphaFoldDB" id="A0A1I3Y8D2"/>
<name>A0A1I3Y8D2_9PROT</name>
<evidence type="ECO:0000313" key="1">
    <source>
        <dbReference type="EMBL" id="SFK28124.1"/>
    </source>
</evidence>
<dbReference type="InterPro" id="IPR003462">
    <property type="entry name" value="ODC_Mu_crystall"/>
</dbReference>
<dbReference type="PIRSF" id="PIRSF001439">
    <property type="entry name" value="CryM"/>
    <property type="match status" value="1"/>
</dbReference>
<dbReference type="Gene3D" id="3.30.1780.10">
    <property type="entry name" value="ornithine cyclodeaminase, domain 1"/>
    <property type="match status" value="1"/>
</dbReference>
<dbReference type="PANTHER" id="PTHR13812:SF19">
    <property type="entry name" value="KETIMINE REDUCTASE MU-CRYSTALLIN"/>
    <property type="match status" value="1"/>
</dbReference>
<dbReference type="Gene3D" id="3.40.50.720">
    <property type="entry name" value="NAD(P)-binding Rossmann-like Domain"/>
    <property type="match status" value="1"/>
</dbReference>
<evidence type="ECO:0000313" key="2">
    <source>
        <dbReference type="Proteomes" id="UP000199473"/>
    </source>
</evidence>
<dbReference type="Pfam" id="PF02423">
    <property type="entry name" value="OCD_Mu_crystall"/>
    <property type="match status" value="1"/>
</dbReference>
<dbReference type="SUPFAM" id="SSF51735">
    <property type="entry name" value="NAD(P)-binding Rossmann-fold domains"/>
    <property type="match status" value="1"/>
</dbReference>
<dbReference type="RefSeq" id="WP_175533750.1">
    <property type="nucleotide sequence ID" value="NZ_FOSQ01000001.1"/>
</dbReference>
<protein>
    <submittedName>
        <fullName evidence="1">Ornithine cyclodeaminase</fullName>
    </submittedName>
</protein>
<gene>
    <name evidence="1" type="ORF">SAMN02745775_1011064</name>
</gene>
<keyword evidence="2" id="KW-1185">Reference proteome</keyword>
<dbReference type="GO" id="GO:0005737">
    <property type="term" value="C:cytoplasm"/>
    <property type="evidence" value="ECO:0007669"/>
    <property type="project" value="TreeGrafter"/>
</dbReference>
<dbReference type="PANTHER" id="PTHR13812">
    <property type="entry name" value="KETIMINE REDUCTASE MU-CRYSTALLIN"/>
    <property type="match status" value="1"/>
</dbReference>
<accession>A0A1I3Y8D2</accession>
<dbReference type="Proteomes" id="UP000199473">
    <property type="component" value="Unassembled WGS sequence"/>
</dbReference>